<evidence type="ECO:0000313" key="3">
    <source>
        <dbReference type="Proteomes" id="UP000269883"/>
    </source>
</evidence>
<feature type="domain" description="DUF6946" evidence="1">
    <location>
        <begin position="1"/>
        <end position="131"/>
    </location>
</feature>
<dbReference type="AlphaFoldDB" id="A0A2Z6B2F4"/>
<proteinExistence type="predicted"/>
<reference evidence="2 3" key="1">
    <citation type="journal article" date="2018" name="Sci. Adv.">
        <title>Multi-heme cytochromes provide a pathway for survival in energy-limited environments.</title>
        <authorList>
            <person name="Deng X."/>
            <person name="Dohmae N."/>
            <person name="Nealson K.H."/>
            <person name="Hashimoto K."/>
            <person name="Okamoto A."/>
        </authorList>
    </citation>
    <scope>NUCLEOTIDE SEQUENCE [LARGE SCALE GENOMIC DNA]</scope>
    <source>
        <strain evidence="2 3">IS5</strain>
    </source>
</reference>
<dbReference type="Proteomes" id="UP000269883">
    <property type="component" value="Chromosome"/>
</dbReference>
<name>A0A2Z6B2F4_9BACT</name>
<protein>
    <recommendedName>
        <fullName evidence="1">DUF6946 domain-containing protein</fullName>
    </recommendedName>
</protein>
<organism evidence="2 3">
    <name type="scientific">Desulfovibrio ferrophilus</name>
    <dbReference type="NCBI Taxonomy" id="241368"/>
    <lineage>
        <taxon>Bacteria</taxon>
        <taxon>Pseudomonadati</taxon>
        <taxon>Thermodesulfobacteriota</taxon>
        <taxon>Desulfovibrionia</taxon>
        <taxon>Desulfovibrionales</taxon>
        <taxon>Desulfovibrionaceae</taxon>
        <taxon>Desulfovibrio</taxon>
    </lineage>
</organism>
<keyword evidence="3" id="KW-1185">Reference proteome</keyword>
<dbReference type="KEGG" id="dfl:DFE_2973"/>
<dbReference type="EMBL" id="AP017378">
    <property type="protein sequence ID" value="BBD09699.1"/>
    <property type="molecule type" value="Genomic_DNA"/>
</dbReference>
<gene>
    <name evidence="2" type="ORF">DFE_2973</name>
</gene>
<evidence type="ECO:0000259" key="1">
    <source>
        <dbReference type="Pfam" id="PF22187"/>
    </source>
</evidence>
<dbReference type="InterPro" id="IPR054024">
    <property type="entry name" value="DUF6946"/>
</dbReference>
<dbReference type="Pfam" id="PF22187">
    <property type="entry name" value="DUF6946"/>
    <property type="match status" value="1"/>
</dbReference>
<sequence length="135" mass="15152">MARTDNGLVVIMVEGKASESFGPTLGEWRQQSSNGRQTRLAYLQQTLGLNRDLPDSLRYQLLHRTASPIIIARRYHAVAAVMLVHSFSKTNEWFSDYATFLNLYGIKTDIGELHEIMVGSPLRVFCGWAKGIPAI</sequence>
<accession>A0A2Z6B2F4</accession>
<evidence type="ECO:0000313" key="2">
    <source>
        <dbReference type="EMBL" id="BBD09699.1"/>
    </source>
</evidence>